<dbReference type="PROSITE" id="PS51257">
    <property type="entry name" value="PROKAR_LIPOPROTEIN"/>
    <property type="match status" value="1"/>
</dbReference>
<evidence type="ECO:0008006" key="3">
    <source>
        <dbReference type="Google" id="ProtNLM"/>
    </source>
</evidence>
<keyword evidence="2" id="KW-1185">Reference proteome</keyword>
<sequence>MKYLPVVLCLLFVGCEQKPKTPEEIAFDAANKKIASSRGGIAYGATKEEKELAQTFSTSMKSLQKEFFTGGKEDRIISLTKEEFLTYCKINDDSILFLVHVPQLKGYKGEVRDALNQLSWYVANEVTKDIKPDDTELELAVGLRGAIFYGGSSVGLRGEEAEYENARSISDKQFFKYLKSLKTDEPIN</sequence>
<dbReference type="EMBL" id="CP036266">
    <property type="protein sequence ID" value="QDT18952.1"/>
    <property type="molecule type" value="Genomic_DNA"/>
</dbReference>
<reference evidence="1 2" key="1">
    <citation type="submission" date="2019-02" db="EMBL/GenBank/DDBJ databases">
        <title>Deep-cultivation of Planctomycetes and their phenomic and genomic characterization uncovers novel biology.</title>
        <authorList>
            <person name="Wiegand S."/>
            <person name="Jogler M."/>
            <person name="Boedeker C."/>
            <person name="Pinto D."/>
            <person name="Vollmers J."/>
            <person name="Rivas-Marin E."/>
            <person name="Kohn T."/>
            <person name="Peeters S.H."/>
            <person name="Heuer A."/>
            <person name="Rast P."/>
            <person name="Oberbeckmann S."/>
            <person name="Bunk B."/>
            <person name="Jeske O."/>
            <person name="Meyerdierks A."/>
            <person name="Storesund J.E."/>
            <person name="Kallscheuer N."/>
            <person name="Luecker S."/>
            <person name="Lage O.M."/>
            <person name="Pohl T."/>
            <person name="Merkel B.J."/>
            <person name="Hornburger P."/>
            <person name="Mueller R.-W."/>
            <person name="Bruemmer F."/>
            <person name="Labrenz M."/>
            <person name="Spormann A.M."/>
            <person name="Op den Camp H."/>
            <person name="Overmann J."/>
            <person name="Amann R."/>
            <person name="Jetten M.S.M."/>
            <person name="Mascher T."/>
            <person name="Medema M.H."/>
            <person name="Devos D.P."/>
            <person name="Kaster A.-K."/>
            <person name="Ovreas L."/>
            <person name="Rohde M."/>
            <person name="Galperin M.Y."/>
            <person name="Jogler C."/>
        </authorList>
    </citation>
    <scope>NUCLEOTIDE SEQUENCE [LARGE SCALE GENOMIC DNA]</scope>
    <source>
        <strain evidence="1 2">HG66A1</strain>
    </source>
</reference>
<organism evidence="1 2">
    <name type="scientific">Gimesia chilikensis</name>
    <dbReference type="NCBI Taxonomy" id="2605989"/>
    <lineage>
        <taxon>Bacteria</taxon>
        <taxon>Pseudomonadati</taxon>
        <taxon>Planctomycetota</taxon>
        <taxon>Planctomycetia</taxon>
        <taxon>Planctomycetales</taxon>
        <taxon>Planctomycetaceae</taxon>
        <taxon>Gimesia</taxon>
    </lineage>
</organism>
<name>A0A517PHW0_9PLAN</name>
<gene>
    <name evidence="1" type="ORF">HG66A1_07150</name>
</gene>
<dbReference type="Proteomes" id="UP000320421">
    <property type="component" value="Chromosome"/>
</dbReference>
<accession>A0A517PHW0</accession>
<evidence type="ECO:0000313" key="1">
    <source>
        <dbReference type="EMBL" id="QDT18952.1"/>
    </source>
</evidence>
<dbReference type="RefSeq" id="WP_145180866.1">
    <property type="nucleotide sequence ID" value="NZ_CP036266.1"/>
</dbReference>
<dbReference type="AlphaFoldDB" id="A0A517PHW0"/>
<proteinExistence type="predicted"/>
<protein>
    <recommendedName>
        <fullName evidence="3">Lipoprotein</fullName>
    </recommendedName>
</protein>
<evidence type="ECO:0000313" key="2">
    <source>
        <dbReference type="Proteomes" id="UP000320421"/>
    </source>
</evidence>